<dbReference type="AlphaFoldDB" id="Q4RBA2"/>
<evidence type="ECO:0000313" key="3">
    <source>
        <dbReference type="EMBL" id="CAG14331.1"/>
    </source>
</evidence>
<dbReference type="EMBL" id="CAAE01021883">
    <property type="protein sequence ID" value="CAG14331.1"/>
    <property type="molecule type" value="Genomic_DNA"/>
</dbReference>
<sequence>FLYRYLLPDSNKSTKHKTEVQRRTVNPQWNHTFTYCGLQAGDLNNVCLELTVWDKEALASNVFLGGVRLGAGTGQSYGKEVDWMDSFGEEQHVWQRMIENPEVPQSALCSFGPACASAARELCTRSRQGKISTRERGGKPKVQWVQD</sequence>
<dbReference type="SUPFAM" id="SSF49562">
    <property type="entry name" value="C2 domain (Calcium/lipid-binding domain, CaLB)"/>
    <property type="match status" value="1"/>
</dbReference>
<protein>
    <submittedName>
        <fullName evidence="3">Chromosome undetermined SCAF21883, whole genome shotgun sequence</fullName>
    </submittedName>
</protein>
<dbReference type="InterPro" id="IPR035892">
    <property type="entry name" value="C2_domain_sf"/>
</dbReference>
<accession>Q4RBA2</accession>
<feature type="non-terminal residue" evidence="3">
    <location>
        <position position="1"/>
    </location>
</feature>
<reference evidence="3" key="1">
    <citation type="journal article" date="2004" name="Nature">
        <title>Genome duplication in the teleost fish Tetraodon nigroviridis reveals the early vertebrate proto-karyotype.</title>
        <authorList>
            <person name="Jaillon O."/>
            <person name="Aury J.-M."/>
            <person name="Brunet F."/>
            <person name="Petit J.-L."/>
            <person name="Stange-Thomann N."/>
            <person name="Mauceli E."/>
            <person name="Bouneau L."/>
            <person name="Fischer C."/>
            <person name="Ozouf-Costaz C."/>
            <person name="Bernot A."/>
            <person name="Nicaud S."/>
            <person name="Jaffe D."/>
            <person name="Fisher S."/>
            <person name="Lutfalla G."/>
            <person name="Dossat C."/>
            <person name="Segurens B."/>
            <person name="Dasilva C."/>
            <person name="Salanoubat M."/>
            <person name="Levy M."/>
            <person name="Boudet N."/>
            <person name="Castellano S."/>
            <person name="Anthouard V."/>
            <person name="Jubin C."/>
            <person name="Castelli V."/>
            <person name="Katinka M."/>
            <person name="Vacherie B."/>
            <person name="Biemont C."/>
            <person name="Skalli Z."/>
            <person name="Cattolico L."/>
            <person name="Poulain J."/>
            <person name="De Berardinis V."/>
            <person name="Cruaud C."/>
            <person name="Duprat S."/>
            <person name="Brottier P."/>
            <person name="Coutanceau J.-P."/>
            <person name="Gouzy J."/>
            <person name="Parra G."/>
            <person name="Lardier G."/>
            <person name="Chapple C."/>
            <person name="McKernan K.J."/>
            <person name="McEwan P."/>
            <person name="Bosak S."/>
            <person name="Kellis M."/>
            <person name="Volff J.-N."/>
            <person name="Guigo R."/>
            <person name="Zody M.C."/>
            <person name="Mesirov J."/>
            <person name="Lindblad-Toh K."/>
            <person name="Birren B."/>
            <person name="Nusbaum C."/>
            <person name="Kahn D."/>
            <person name="Robinson-Rechavi M."/>
            <person name="Laudet V."/>
            <person name="Schachter V."/>
            <person name="Quetier F."/>
            <person name="Saurin W."/>
            <person name="Scarpelli C."/>
            <person name="Wincker P."/>
            <person name="Lander E.S."/>
            <person name="Weissenbach J."/>
            <person name="Roest Crollius H."/>
        </authorList>
    </citation>
    <scope>NUCLEOTIDE SEQUENCE [LARGE SCALE GENOMIC DNA]</scope>
</reference>
<reference evidence="3" key="2">
    <citation type="submission" date="2004-02" db="EMBL/GenBank/DDBJ databases">
        <authorList>
            <consortium name="Genoscope"/>
            <consortium name="Whitehead Institute Centre for Genome Research"/>
        </authorList>
    </citation>
    <scope>NUCLEOTIDE SEQUENCE</scope>
</reference>
<name>Q4RBA2_TETNG</name>
<evidence type="ECO:0000256" key="1">
    <source>
        <dbReference type="SAM" id="MobiDB-lite"/>
    </source>
</evidence>
<feature type="domain" description="C2" evidence="2">
    <location>
        <begin position="1"/>
        <end position="84"/>
    </location>
</feature>
<evidence type="ECO:0000259" key="2">
    <source>
        <dbReference type="PROSITE" id="PS50004"/>
    </source>
</evidence>
<proteinExistence type="predicted"/>
<feature type="region of interest" description="Disordered" evidence="1">
    <location>
        <begin position="127"/>
        <end position="147"/>
    </location>
</feature>
<dbReference type="GO" id="GO:0070382">
    <property type="term" value="C:exocytic vesicle"/>
    <property type="evidence" value="ECO:0007669"/>
    <property type="project" value="TreeGrafter"/>
</dbReference>
<dbReference type="GO" id="GO:0005886">
    <property type="term" value="C:plasma membrane"/>
    <property type="evidence" value="ECO:0007669"/>
    <property type="project" value="TreeGrafter"/>
</dbReference>
<dbReference type="Pfam" id="PF00168">
    <property type="entry name" value="C2"/>
    <property type="match status" value="1"/>
</dbReference>
<organism evidence="3">
    <name type="scientific">Tetraodon nigroviridis</name>
    <name type="common">Spotted green pufferfish</name>
    <name type="synonym">Chelonodon nigroviridis</name>
    <dbReference type="NCBI Taxonomy" id="99883"/>
    <lineage>
        <taxon>Eukaryota</taxon>
        <taxon>Metazoa</taxon>
        <taxon>Chordata</taxon>
        <taxon>Craniata</taxon>
        <taxon>Vertebrata</taxon>
        <taxon>Euteleostomi</taxon>
        <taxon>Actinopterygii</taxon>
        <taxon>Neopterygii</taxon>
        <taxon>Teleostei</taxon>
        <taxon>Neoteleostei</taxon>
        <taxon>Acanthomorphata</taxon>
        <taxon>Eupercaria</taxon>
        <taxon>Tetraodontiformes</taxon>
        <taxon>Tetradontoidea</taxon>
        <taxon>Tetraodontidae</taxon>
        <taxon>Tetraodon</taxon>
    </lineage>
</organism>
<dbReference type="Gene3D" id="2.60.40.150">
    <property type="entry name" value="C2 domain"/>
    <property type="match status" value="1"/>
</dbReference>
<dbReference type="OrthoDB" id="195679at2759"/>
<dbReference type="PROSITE" id="PS50004">
    <property type="entry name" value="C2"/>
    <property type="match status" value="1"/>
</dbReference>
<dbReference type="KEGG" id="tng:GSTEN00036459G001"/>
<gene>
    <name evidence="3" type="ORF">GSTENG00036459001</name>
</gene>
<dbReference type="PANTHER" id="PTHR45716:SF6">
    <property type="entry name" value="SYNAPTOTAGMIN-LIKE PROTEIN 5"/>
    <property type="match status" value="1"/>
</dbReference>
<dbReference type="PANTHER" id="PTHR45716">
    <property type="entry name" value="BITESIZE, ISOFORM I"/>
    <property type="match status" value="1"/>
</dbReference>
<dbReference type="GO" id="GO:0042043">
    <property type="term" value="F:neurexin family protein binding"/>
    <property type="evidence" value="ECO:0007669"/>
    <property type="project" value="TreeGrafter"/>
</dbReference>
<dbReference type="GO" id="GO:0006887">
    <property type="term" value="P:exocytosis"/>
    <property type="evidence" value="ECO:0007669"/>
    <property type="project" value="TreeGrafter"/>
</dbReference>
<dbReference type="InterPro" id="IPR000008">
    <property type="entry name" value="C2_dom"/>
</dbReference>